<reference evidence="2 3" key="1">
    <citation type="submission" date="2016-04" db="EMBL/GenBank/DDBJ databases">
        <title>A degradative enzymes factory behind the ericoid mycorrhizal symbiosis.</title>
        <authorList>
            <consortium name="DOE Joint Genome Institute"/>
            <person name="Martino E."/>
            <person name="Morin E."/>
            <person name="Grelet G."/>
            <person name="Kuo A."/>
            <person name="Kohler A."/>
            <person name="Daghino S."/>
            <person name="Barry K."/>
            <person name="Choi C."/>
            <person name="Cichocki N."/>
            <person name="Clum A."/>
            <person name="Copeland A."/>
            <person name="Hainaut M."/>
            <person name="Haridas S."/>
            <person name="Labutti K."/>
            <person name="Lindquist E."/>
            <person name="Lipzen A."/>
            <person name="Khouja H.-R."/>
            <person name="Murat C."/>
            <person name="Ohm R."/>
            <person name="Olson A."/>
            <person name="Spatafora J."/>
            <person name="Veneault-Fourrey C."/>
            <person name="Henrissat B."/>
            <person name="Grigoriev I."/>
            <person name="Martin F."/>
            <person name="Perotto S."/>
        </authorList>
    </citation>
    <scope>NUCLEOTIDE SEQUENCE [LARGE SCALE GENOMIC DNA]</scope>
    <source>
        <strain evidence="2 3">E</strain>
    </source>
</reference>
<evidence type="ECO:0000256" key="1">
    <source>
        <dbReference type="SAM" id="MobiDB-lite"/>
    </source>
</evidence>
<dbReference type="RefSeq" id="XP_024730294.1">
    <property type="nucleotide sequence ID" value="XM_024883863.1"/>
</dbReference>
<evidence type="ECO:0000313" key="3">
    <source>
        <dbReference type="Proteomes" id="UP000235371"/>
    </source>
</evidence>
<feature type="region of interest" description="Disordered" evidence="1">
    <location>
        <begin position="516"/>
        <end position="616"/>
    </location>
</feature>
<name>A0A2J6SRL9_9HELO</name>
<sequence length="616" mass="68275">MSRNSKERWEESGSVGVSESASRRGKRRKWKKKRDRSKNNTASKTKKATTASEPGPDLSGSDLNPPDFLIQRSVRLVKAWLLGCEEAIAVDFESPETRSMVSFIGGGIVDRPRLDVNAYKPKTNTTQTSKFNIKSSLKPRSSRSGAPFEQPKLRDCLYDKPCQALNKESVEHLNKSASGKGLRFGSFRKLFCGKKGASKDEKGTNSGLPRESHSEDGVYEDSELFVIEGRSLGLSASLEAIVRLGEERSTKPSSVSESDVNYRLCEEKSRQCSLLDSDVGHSYIRAKSKPSSVSKHPFEHSNGRDKSERSSMFESGPRQSHSRDNITHQIVFHTRQKHKTTSTSTSTMSSPPLSRESSFNIGSTMEQPMSQRELEERERLGPGMDRAPSPFPFKPSTPRPIQTERVRSWASIPLRRKPSVEDFRPVTPEPVDRKASPLILSSAIRNKSALPIREPGEFARGKVAIPGVTGQGIQAFATNRERRGPDRVFGGTGEFGRAEGQTGVLDEQMDVFTRNRERRRAERHSAGRAMEVGSAGGMISGGQKKVARKVARSSGASAGQKKGHEGEGQRGFNVEEEPVASGAAWERRIKKGQLPAKKSPNEKYRQEERAKYWSPK</sequence>
<dbReference type="EMBL" id="KZ613883">
    <property type="protein sequence ID" value="PMD53390.1"/>
    <property type="molecule type" value="Genomic_DNA"/>
</dbReference>
<feature type="compositionally biased region" description="Low complexity" evidence="1">
    <location>
        <begin position="341"/>
        <end position="350"/>
    </location>
</feature>
<keyword evidence="3" id="KW-1185">Reference proteome</keyword>
<feature type="compositionally biased region" description="Basic residues" evidence="1">
    <location>
        <begin position="23"/>
        <end position="36"/>
    </location>
</feature>
<feature type="region of interest" description="Disordered" evidence="1">
    <location>
        <begin position="1"/>
        <end position="65"/>
    </location>
</feature>
<organism evidence="2 3">
    <name type="scientific">Hyaloscypha bicolor E</name>
    <dbReference type="NCBI Taxonomy" id="1095630"/>
    <lineage>
        <taxon>Eukaryota</taxon>
        <taxon>Fungi</taxon>
        <taxon>Dikarya</taxon>
        <taxon>Ascomycota</taxon>
        <taxon>Pezizomycotina</taxon>
        <taxon>Leotiomycetes</taxon>
        <taxon>Helotiales</taxon>
        <taxon>Hyaloscyphaceae</taxon>
        <taxon>Hyaloscypha</taxon>
        <taxon>Hyaloscypha bicolor</taxon>
    </lineage>
</organism>
<feature type="compositionally biased region" description="Basic and acidic residues" evidence="1">
    <location>
        <begin position="296"/>
        <end position="311"/>
    </location>
</feature>
<gene>
    <name evidence="2" type="ORF">K444DRAFT_635420</name>
</gene>
<accession>A0A2J6SRL9</accession>
<feature type="compositionally biased region" description="Basic and acidic residues" evidence="1">
    <location>
        <begin position="516"/>
        <end position="525"/>
    </location>
</feature>
<feature type="compositionally biased region" description="Pro residues" evidence="1">
    <location>
        <begin position="389"/>
        <end position="398"/>
    </location>
</feature>
<protein>
    <submittedName>
        <fullName evidence="2">Uncharacterized protein</fullName>
    </submittedName>
</protein>
<feature type="compositionally biased region" description="Polar residues" evidence="1">
    <location>
        <begin position="351"/>
        <end position="370"/>
    </location>
</feature>
<proteinExistence type="predicted"/>
<dbReference type="OrthoDB" id="3562211at2759"/>
<evidence type="ECO:0000313" key="2">
    <source>
        <dbReference type="EMBL" id="PMD53390.1"/>
    </source>
</evidence>
<dbReference type="InParanoid" id="A0A2J6SRL9"/>
<feature type="compositionally biased region" description="Basic and acidic residues" evidence="1">
    <location>
        <begin position="1"/>
        <end position="11"/>
    </location>
</feature>
<dbReference type="GeneID" id="36591940"/>
<feature type="compositionally biased region" description="Low complexity" evidence="1">
    <location>
        <begin position="39"/>
        <end position="52"/>
    </location>
</feature>
<dbReference type="Proteomes" id="UP000235371">
    <property type="component" value="Unassembled WGS sequence"/>
</dbReference>
<feature type="compositionally biased region" description="Basic and acidic residues" evidence="1">
    <location>
        <begin position="599"/>
        <end position="616"/>
    </location>
</feature>
<feature type="region of interest" description="Disordered" evidence="1">
    <location>
        <begin position="286"/>
        <end position="400"/>
    </location>
</feature>
<feature type="region of interest" description="Disordered" evidence="1">
    <location>
        <begin position="195"/>
        <end position="216"/>
    </location>
</feature>
<dbReference type="AlphaFoldDB" id="A0A2J6SRL9"/>